<evidence type="ECO:0000313" key="1">
    <source>
        <dbReference type="EMBL" id="KAI4382432.1"/>
    </source>
</evidence>
<protein>
    <submittedName>
        <fullName evidence="1">Uncharacterized protein</fullName>
    </submittedName>
</protein>
<organism evidence="1 2">
    <name type="scientific">Melastoma candidum</name>
    <dbReference type="NCBI Taxonomy" id="119954"/>
    <lineage>
        <taxon>Eukaryota</taxon>
        <taxon>Viridiplantae</taxon>
        <taxon>Streptophyta</taxon>
        <taxon>Embryophyta</taxon>
        <taxon>Tracheophyta</taxon>
        <taxon>Spermatophyta</taxon>
        <taxon>Magnoliopsida</taxon>
        <taxon>eudicotyledons</taxon>
        <taxon>Gunneridae</taxon>
        <taxon>Pentapetalae</taxon>
        <taxon>rosids</taxon>
        <taxon>malvids</taxon>
        <taxon>Myrtales</taxon>
        <taxon>Melastomataceae</taxon>
        <taxon>Melastomatoideae</taxon>
        <taxon>Melastomateae</taxon>
        <taxon>Melastoma</taxon>
    </lineage>
</organism>
<sequence>MMAVSLTPSQHQAAVISSGFYSLSNNFSGFLISEPNIPGWWIWFYYICLVAWTLRGIVTSQLGDVETEVIGPGFHGTVNEYLNISLGFKSSMVLVFVVAVLGSCVLSFGLFALSIKVLNFQKR</sequence>
<dbReference type="Proteomes" id="UP001057402">
    <property type="component" value="Chromosome 3"/>
</dbReference>
<reference evidence="2" key="1">
    <citation type="journal article" date="2023" name="Front. Plant Sci.">
        <title>Chromosomal-level genome assembly of Melastoma candidum provides insights into trichome evolution.</title>
        <authorList>
            <person name="Zhong Y."/>
            <person name="Wu W."/>
            <person name="Sun C."/>
            <person name="Zou P."/>
            <person name="Liu Y."/>
            <person name="Dai S."/>
            <person name="Zhou R."/>
        </authorList>
    </citation>
    <scope>NUCLEOTIDE SEQUENCE [LARGE SCALE GENOMIC DNA]</scope>
</reference>
<proteinExistence type="predicted"/>
<comment type="caution">
    <text evidence="1">The sequence shown here is derived from an EMBL/GenBank/DDBJ whole genome shotgun (WGS) entry which is preliminary data.</text>
</comment>
<keyword evidence="2" id="KW-1185">Reference proteome</keyword>
<evidence type="ECO:0000313" key="2">
    <source>
        <dbReference type="Proteomes" id="UP001057402"/>
    </source>
</evidence>
<dbReference type="EMBL" id="CM042882">
    <property type="protein sequence ID" value="KAI4382432.1"/>
    <property type="molecule type" value="Genomic_DNA"/>
</dbReference>
<gene>
    <name evidence="1" type="ORF">MLD38_008399</name>
</gene>
<name>A0ACB9S2Q2_9MYRT</name>
<accession>A0ACB9S2Q2</accession>